<accession>A0A9N9LVI4</accession>
<dbReference type="InterPro" id="IPR011009">
    <property type="entry name" value="Kinase-like_dom_sf"/>
</dbReference>
<dbReference type="InterPro" id="IPR038305">
    <property type="entry name" value="HeLo_sf"/>
</dbReference>
<dbReference type="SUPFAM" id="SSF51316">
    <property type="entry name" value="Mss4-like"/>
    <property type="match status" value="1"/>
</dbReference>
<dbReference type="InterPro" id="IPR029498">
    <property type="entry name" value="HeLo_dom"/>
</dbReference>
<dbReference type="Gene3D" id="1.10.510.10">
    <property type="entry name" value="Transferase(Phosphotransferase) domain 1"/>
    <property type="match status" value="1"/>
</dbReference>
<sequence length="739" mass="83386">MADPGTIIAVVTISYKMAIKAWSAFQDALNYDDESADAVVRLEIERFRFQTWALNAGLTKGTFDPNLHSIHELVAERLNRITRLFEEAEKVKESFGLTISDAARTPRPDKAHSILSGMASSIRSMGMKLDIDEKTKEQDSKKVSSRIKWALVSKAKFLTLVSTLESTINKLDDLLTETQRRSERDDWKRINIVLVGNVPPDQLDLLQRALRHDLSDERPPDISGIDSLVAKKAIHHSSPVRTHTGAHSLARRELDEFLIQDLRSQNRLLALPKPAIRGVLGAGPFLLERKEYDPDINIQDKRTLKARLDRLILLLSSRISGDFRAFQAVGYCEDPSSFSWWLIFQCPFSESVVDLGSSQPVSLKSLFPLKYKPPLEDRLMLASLLSKTLAELFNSGWMHKGIRSENILFPDLYDKGALSWKDKSTDVTTPYLGGFEYSRQDTEAATIDKGKQLRDLQSAIYRHPEYQGDAASGYKMKYDIYSFGMVLTEIALWTPISTMLDAKGVKSNTVKLSSAMTTFHTEEALELKIRVLGRVRTELAFRVGSLFRDVVHWCLTMSEAKDEEDWHPALGFHNNVVSPLEKCILPSFCTPISMITSSLVIRSKASLALDPSKRDPDSKSNEERTSWEPGNKHFHSGTIDRDSFLDFYDSSVGRRRWFCNRCGTNVAYLAFPMPEGWQPDILDLFLGTVGKEDLVGGALEPTRQLWWDCGIEWVKEISISGAGGLPRHPRYKPDEDIPG</sequence>
<dbReference type="PANTHER" id="PTHR37542">
    <property type="entry name" value="HELO DOMAIN-CONTAINING PROTEIN-RELATED"/>
    <property type="match status" value="1"/>
</dbReference>
<keyword evidence="4" id="KW-1185">Reference proteome</keyword>
<dbReference type="Proteomes" id="UP000701801">
    <property type="component" value="Unassembled WGS sequence"/>
</dbReference>
<dbReference type="PANTHER" id="PTHR37542:SF3">
    <property type="entry name" value="PRION-INHIBITION AND PROPAGATION HELO DOMAIN-CONTAINING PROTEIN"/>
    <property type="match status" value="1"/>
</dbReference>
<proteinExistence type="predicted"/>
<protein>
    <recommendedName>
        <fullName evidence="2">Prion-inhibition and propagation HeLo domain-containing protein</fullName>
    </recommendedName>
</protein>
<dbReference type="Gene3D" id="1.20.120.1020">
    <property type="entry name" value="Prion-inhibition and propagation, HeLo domain"/>
    <property type="match status" value="1"/>
</dbReference>
<comment type="caution">
    <text evidence="3">The sequence shown here is derived from an EMBL/GenBank/DDBJ whole genome shotgun (WGS) entry which is preliminary data.</text>
</comment>
<dbReference type="OrthoDB" id="5422068at2759"/>
<dbReference type="Pfam" id="PF14479">
    <property type="entry name" value="HeLo"/>
    <property type="match status" value="1"/>
</dbReference>
<evidence type="ECO:0000256" key="1">
    <source>
        <dbReference type="SAM" id="MobiDB-lite"/>
    </source>
</evidence>
<organism evidence="3 4">
    <name type="scientific">Hymenoscyphus albidus</name>
    <dbReference type="NCBI Taxonomy" id="595503"/>
    <lineage>
        <taxon>Eukaryota</taxon>
        <taxon>Fungi</taxon>
        <taxon>Dikarya</taxon>
        <taxon>Ascomycota</taxon>
        <taxon>Pezizomycotina</taxon>
        <taxon>Leotiomycetes</taxon>
        <taxon>Helotiales</taxon>
        <taxon>Helotiaceae</taxon>
        <taxon>Hymenoscyphus</taxon>
    </lineage>
</organism>
<dbReference type="AlphaFoldDB" id="A0A9N9LVI4"/>
<evidence type="ECO:0000313" key="3">
    <source>
        <dbReference type="EMBL" id="CAG8979267.1"/>
    </source>
</evidence>
<evidence type="ECO:0000313" key="4">
    <source>
        <dbReference type="Proteomes" id="UP000701801"/>
    </source>
</evidence>
<feature type="compositionally biased region" description="Basic and acidic residues" evidence="1">
    <location>
        <begin position="611"/>
        <end position="626"/>
    </location>
</feature>
<dbReference type="InterPro" id="IPR011057">
    <property type="entry name" value="Mss4-like_sf"/>
</dbReference>
<dbReference type="EMBL" id="CAJVRM010000303">
    <property type="protein sequence ID" value="CAG8979267.1"/>
    <property type="molecule type" value="Genomic_DNA"/>
</dbReference>
<gene>
    <name evidence="3" type="ORF">HYALB_00010800</name>
</gene>
<evidence type="ECO:0000259" key="2">
    <source>
        <dbReference type="Pfam" id="PF14479"/>
    </source>
</evidence>
<feature type="region of interest" description="Disordered" evidence="1">
    <location>
        <begin position="609"/>
        <end position="634"/>
    </location>
</feature>
<reference evidence="3" key="1">
    <citation type="submission" date="2021-07" db="EMBL/GenBank/DDBJ databases">
        <authorList>
            <person name="Durling M."/>
        </authorList>
    </citation>
    <scope>NUCLEOTIDE SEQUENCE</scope>
</reference>
<name>A0A9N9LVI4_9HELO</name>
<dbReference type="SUPFAM" id="SSF56112">
    <property type="entry name" value="Protein kinase-like (PK-like)"/>
    <property type="match status" value="1"/>
</dbReference>
<feature type="domain" description="Prion-inhibition and propagation HeLo" evidence="2">
    <location>
        <begin position="14"/>
        <end position="182"/>
    </location>
</feature>